<dbReference type="PANTHER" id="PTHR43156">
    <property type="entry name" value="STAGE II SPORULATION PROTEIN E-RELATED"/>
    <property type="match status" value="1"/>
</dbReference>
<feature type="transmembrane region" description="Helical" evidence="2">
    <location>
        <begin position="195"/>
        <end position="217"/>
    </location>
</feature>
<dbReference type="SUPFAM" id="SSF158472">
    <property type="entry name" value="HAMP domain-like"/>
    <property type="match status" value="1"/>
</dbReference>
<dbReference type="SMART" id="SM00304">
    <property type="entry name" value="HAMP"/>
    <property type="match status" value="1"/>
</dbReference>
<dbReference type="Pfam" id="PF00672">
    <property type="entry name" value="HAMP"/>
    <property type="match status" value="1"/>
</dbReference>
<dbReference type="EMBL" id="QRZM01000003">
    <property type="protein sequence ID" value="RGV76682.1"/>
    <property type="molecule type" value="Genomic_DNA"/>
</dbReference>
<proteinExistence type="predicted"/>
<feature type="transmembrane region" description="Helical" evidence="2">
    <location>
        <begin position="13"/>
        <end position="33"/>
    </location>
</feature>
<dbReference type="InterPro" id="IPR001932">
    <property type="entry name" value="PPM-type_phosphatase-like_dom"/>
</dbReference>
<dbReference type="InterPro" id="IPR052016">
    <property type="entry name" value="Bact_Sigma-Reg"/>
</dbReference>
<organism evidence="4 5">
    <name type="scientific">Enterocloster bolteae</name>
    <dbReference type="NCBI Taxonomy" id="208479"/>
    <lineage>
        <taxon>Bacteria</taxon>
        <taxon>Bacillati</taxon>
        <taxon>Bacillota</taxon>
        <taxon>Clostridia</taxon>
        <taxon>Lachnospirales</taxon>
        <taxon>Lachnospiraceae</taxon>
        <taxon>Enterocloster</taxon>
    </lineage>
</organism>
<dbReference type="InterPro" id="IPR003660">
    <property type="entry name" value="HAMP_dom"/>
</dbReference>
<evidence type="ECO:0000313" key="5">
    <source>
        <dbReference type="Proteomes" id="UP000284543"/>
    </source>
</evidence>
<evidence type="ECO:0000256" key="1">
    <source>
        <dbReference type="ARBA" id="ARBA00022801"/>
    </source>
</evidence>
<evidence type="ECO:0000313" key="4">
    <source>
        <dbReference type="EMBL" id="RGV76682.1"/>
    </source>
</evidence>
<accession>A0A412Z996</accession>
<dbReference type="GO" id="GO:0007165">
    <property type="term" value="P:signal transduction"/>
    <property type="evidence" value="ECO:0007669"/>
    <property type="project" value="InterPro"/>
</dbReference>
<evidence type="ECO:0000256" key="2">
    <source>
        <dbReference type="SAM" id="Phobius"/>
    </source>
</evidence>
<dbReference type="GO" id="GO:0016020">
    <property type="term" value="C:membrane"/>
    <property type="evidence" value="ECO:0007669"/>
    <property type="project" value="InterPro"/>
</dbReference>
<dbReference type="Gene3D" id="3.60.40.10">
    <property type="entry name" value="PPM-type phosphatase domain"/>
    <property type="match status" value="1"/>
</dbReference>
<keyword evidence="2" id="KW-0472">Membrane</keyword>
<dbReference type="GO" id="GO:0016791">
    <property type="term" value="F:phosphatase activity"/>
    <property type="evidence" value="ECO:0007669"/>
    <property type="project" value="TreeGrafter"/>
</dbReference>
<dbReference type="Gene3D" id="6.10.340.10">
    <property type="match status" value="1"/>
</dbReference>
<dbReference type="Proteomes" id="UP000284543">
    <property type="component" value="Unassembled WGS sequence"/>
</dbReference>
<keyword evidence="2" id="KW-0812">Transmembrane</keyword>
<keyword evidence="1" id="KW-0378">Hydrolase</keyword>
<reference evidence="4 5" key="1">
    <citation type="submission" date="2018-08" db="EMBL/GenBank/DDBJ databases">
        <title>A genome reference for cultivated species of the human gut microbiota.</title>
        <authorList>
            <person name="Zou Y."/>
            <person name="Xue W."/>
            <person name="Luo G."/>
        </authorList>
    </citation>
    <scope>NUCLEOTIDE SEQUENCE [LARGE SCALE GENOMIC DNA]</scope>
    <source>
        <strain evidence="4 5">AF14-18</strain>
    </source>
</reference>
<dbReference type="Pfam" id="PF07228">
    <property type="entry name" value="SpoIIE"/>
    <property type="match status" value="1"/>
</dbReference>
<evidence type="ECO:0000259" key="3">
    <source>
        <dbReference type="PROSITE" id="PS50885"/>
    </source>
</evidence>
<sequence length="543" mass="60200">MRSRKKGKLQLKFLIGLIAMTVVLMITLCLVITRQYRRSMESYYTKMAFDQAKIAAEYIDGDTIKDYALTRKTDSYYDQVSRYLLYMKETIGIKYFYVVIPCEDHMYYIWDVGKTGEEGVCRLGDVDDYYQGGREIMRGAYLHPDGEDTILITDNEEYGYLASAYVAIRDSSGRPVALSCVDISMDMINRQIGSFAAAVVLVILAVLLVFIVGYFFFIRQSVLRPLNRLSQAARTIVSEQMDDLSNFHVDVKTGDEIEELGEAFSHMAHELYSYIENLSAVTAEKERIGAELDVATHIQASMLPGIFPAFPNWSEFDIYATMQPAKEVGGDFYDFFLVDQGHLAVVIADVSGKGVPAALFMVIAKTLIKDHTQAGATPAEVFGEVNAQLCESNEEGLFVTAWMGVLEIATGHMVYVNAGHNPPLVRQAGGSFGYMKLRPGFVLAGMEGIRYKSGEIDLSPGSTLYLYTDGVTEAANRENELYGEERLLSVLAAHEDAAPEELLPAVKADIDAFAGDAPQFDDITMLALKLSEKRGQPAEEGAL</sequence>
<dbReference type="PROSITE" id="PS50885">
    <property type="entry name" value="HAMP"/>
    <property type="match status" value="1"/>
</dbReference>
<feature type="domain" description="HAMP" evidence="3">
    <location>
        <begin position="220"/>
        <end position="276"/>
    </location>
</feature>
<comment type="caution">
    <text evidence="4">The sequence shown here is derived from an EMBL/GenBank/DDBJ whole genome shotgun (WGS) entry which is preliminary data.</text>
</comment>
<dbReference type="PANTHER" id="PTHR43156:SF2">
    <property type="entry name" value="STAGE II SPORULATION PROTEIN E"/>
    <property type="match status" value="1"/>
</dbReference>
<dbReference type="CDD" id="cd06225">
    <property type="entry name" value="HAMP"/>
    <property type="match status" value="1"/>
</dbReference>
<dbReference type="SMART" id="SM00331">
    <property type="entry name" value="PP2C_SIG"/>
    <property type="match status" value="1"/>
</dbReference>
<dbReference type="RefSeq" id="WP_118018326.1">
    <property type="nucleotide sequence ID" value="NZ_CAUHGS010000015.1"/>
</dbReference>
<gene>
    <name evidence="4" type="ORF">DWW02_08945</name>
</gene>
<keyword evidence="2" id="KW-1133">Transmembrane helix</keyword>
<protein>
    <submittedName>
        <fullName evidence="4">HAMP domain-containing protein</fullName>
    </submittedName>
</protein>
<dbReference type="AlphaFoldDB" id="A0A412Z996"/>
<dbReference type="SUPFAM" id="SSF81606">
    <property type="entry name" value="PP2C-like"/>
    <property type="match status" value="1"/>
</dbReference>
<name>A0A412Z996_9FIRM</name>
<dbReference type="InterPro" id="IPR036457">
    <property type="entry name" value="PPM-type-like_dom_sf"/>
</dbReference>